<dbReference type="KEGG" id="plig:NAG76_18140"/>
<keyword evidence="1" id="KW-0472">Membrane</keyword>
<evidence type="ECO:0000313" key="3">
    <source>
        <dbReference type="Proteomes" id="UP001056756"/>
    </source>
</evidence>
<evidence type="ECO:0000313" key="2">
    <source>
        <dbReference type="EMBL" id="URN93728.1"/>
    </source>
</evidence>
<dbReference type="Proteomes" id="UP001056756">
    <property type="component" value="Chromosome"/>
</dbReference>
<gene>
    <name evidence="2" type="ORF">NAG76_18140</name>
</gene>
<organism evidence="2 3">
    <name type="scientific">Candidatus Pristimantibacillus lignocellulolyticus</name>
    <dbReference type="NCBI Taxonomy" id="2994561"/>
    <lineage>
        <taxon>Bacteria</taxon>
        <taxon>Bacillati</taxon>
        <taxon>Bacillota</taxon>
        <taxon>Bacilli</taxon>
        <taxon>Bacillales</taxon>
        <taxon>Paenibacillaceae</taxon>
        <taxon>Candidatus Pristimantibacillus</taxon>
    </lineage>
</organism>
<protein>
    <submittedName>
        <fullName evidence="2">Uncharacterized protein</fullName>
    </submittedName>
</protein>
<keyword evidence="1" id="KW-0812">Transmembrane</keyword>
<accession>A0A9J6ZCT3</accession>
<name>A0A9J6ZCT3_9BACL</name>
<keyword evidence="1" id="KW-1133">Transmembrane helix</keyword>
<dbReference type="AlphaFoldDB" id="A0A9J6ZCT3"/>
<sequence>MKVLIAIMYLLCFGLGSSLFLNTLWIRIGIICIALIIDLILSEKFNKKFGSGMALFFIGGILGYIVKYFIL</sequence>
<evidence type="ECO:0000256" key="1">
    <source>
        <dbReference type="SAM" id="Phobius"/>
    </source>
</evidence>
<feature type="transmembrane region" description="Helical" evidence="1">
    <location>
        <begin position="53"/>
        <end position="70"/>
    </location>
</feature>
<proteinExistence type="predicted"/>
<feature type="transmembrane region" description="Helical" evidence="1">
    <location>
        <begin position="24"/>
        <end position="41"/>
    </location>
</feature>
<reference evidence="2" key="1">
    <citation type="submission" date="2022-05" db="EMBL/GenBank/DDBJ databases">
        <title>Novel bacterial taxa in a minimal lignocellulolytic consortium and its capacity to transform plastics disclosed by genome-resolved metagenomics.</title>
        <authorList>
            <person name="Rodriguez C.A.D."/>
            <person name="Diaz-Garcia L."/>
            <person name="Herrera K."/>
            <person name="Tarazona N.A."/>
            <person name="Sproer C."/>
            <person name="Overmann J."/>
            <person name="Jimenez D.J."/>
        </authorList>
    </citation>
    <scope>NUCLEOTIDE SEQUENCE</scope>
    <source>
        <strain evidence="2">MAG5</strain>
    </source>
</reference>
<dbReference type="EMBL" id="CP097899">
    <property type="protein sequence ID" value="URN93728.1"/>
    <property type="molecule type" value="Genomic_DNA"/>
</dbReference>